<evidence type="ECO:0000313" key="1">
    <source>
        <dbReference type="EMBL" id="MTJ04383.1"/>
    </source>
</evidence>
<dbReference type="Pfam" id="PF20135">
    <property type="entry name" value="DUF6525"/>
    <property type="match status" value="1"/>
</dbReference>
<name>A0A7C9HMC3_9RHOB</name>
<dbReference type="AlphaFoldDB" id="A0A7C9HMC3"/>
<comment type="caution">
    <text evidence="1">The sequence shown here is derived from an EMBL/GenBank/DDBJ whole genome shotgun (WGS) entry which is preliminary data.</text>
</comment>
<sequence>MARITRRGNARSSLRCRTRIGDPMAAYDRLPPELRAWLAEAVLPWSPRSARRAWQRALQDYGGDTKAARERLSRIERAMLERDASKVWGMRSAL</sequence>
<reference evidence="1 2" key="1">
    <citation type="submission" date="2019-06" db="EMBL/GenBank/DDBJ databases">
        <title>Enrichment of Autotrophic Halophilic Microorganisms from Red Sea Brine Pool Using Microbial Electrosynthesis System.</title>
        <authorList>
            <person name="Alqahtani M.F."/>
            <person name="Bajracharya S."/>
            <person name="Katuri K.P."/>
            <person name="Ali M."/>
            <person name="Saikaly P.E."/>
        </authorList>
    </citation>
    <scope>NUCLEOTIDE SEQUENCE [LARGE SCALE GENOMIC DNA]</scope>
    <source>
        <strain evidence="1">MES6</strain>
    </source>
</reference>
<dbReference type="EMBL" id="VENJ01000007">
    <property type="protein sequence ID" value="MTJ04383.1"/>
    <property type="molecule type" value="Genomic_DNA"/>
</dbReference>
<gene>
    <name evidence="1" type="ORF">FH759_06785</name>
</gene>
<evidence type="ECO:0000313" key="2">
    <source>
        <dbReference type="Proteomes" id="UP000483078"/>
    </source>
</evidence>
<dbReference type="RefSeq" id="WP_273249026.1">
    <property type="nucleotide sequence ID" value="NZ_VENJ01000007.1"/>
</dbReference>
<dbReference type="InterPro" id="IPR045386">
    <property type="entry name" value="DUF6525"/>
</dbReference>
<dbReference type="Proteomes" id="UP000483078">
    <property type="component" value="Unassembled WGS sequence"/>
</dbReference>
<proteinExistence type="predicted"/>
<protein>
    <submittedName>
        <fullName evidence="1">Uncharacterized protein</fullName>
    </submittedName>
</protein>
<accession>A0A7C9HMC3</accession>
<organism evidence="1 2">
    <name type="scientific">Sediminimonas qiaohouensis</name>
    <dbReference type="NCBI Taxonomy" id="552061"/>
    <lineage>
        <taxon>Bacteria</taxon>
        <taxon>Pseudomonadati</taxon>
        <taxon>Pseudomonadota</taxon>
        <taxon>Alphaproteobacteria</taxon>
        <taxon>Rhodobacterales</taxon>
        <taxon>Roseobacteraceae</taxon>
        <taxon>Sediminimonas</taxon>
    </lineage>
</organism>